<dbReference type="Proteomes" id="UP001235939">
    <property type="component" value="Chromosome 02"/>
</dbReference>
<name>A0ABY6K793_9ARAC</name>
<accession>A0ABY6K793</accession>
<gene>
    <name evidence="1" type="ORF">LAZ67_2005459</name>
</gene>
<proteinExistence type="predicted"/>
<evidence type="ECO:0000313" key="2">
    <source>
        <dbReference type="Proteomes" id="UP001235939"/>
    </source>
</evidence>
<keyword evidence="2" id="KW-1185">Reference proteome</keyword>
<organism evidence="1 2">
    <name type="scientific">Cordylochernes scorpioides</name>
    <dbReference type="NCBI Taxonomy" id="51811"/>
    <lineage>
        <taxon>Eukaryota</taxon>
        <taxon>Metazoa</taxon>
        <taxon>Ecdysozoa</taxon>
        <taxon>Arthropoda</taxon>
        <taxon>Chelicerata</taxon>
        <taxon>Arachnida</taxon>
        <taxon>Pseudoscorpiones</taxon>
        <taxon>Cheliferoidea</taxon>
        <taxon>Chernetidae</taxon>
        <taxon>Cordylochernes</taxon>
    </lineage>
</organism>
<protein>
    <submittedName>
        <fullName evidence="1">Uncharacterized protein</fullName>
    </submittedName>
</protein>
<evidence type="ECO:0000313" key="1">
    <source>
        <dbReference type="EMBL" id="UYV63733.1"/>
    </source>
</evidence>
<sequence length="108" mass="13015">MSNIPVPAPILINSQTAENWRFFKSQWDNDQVATELNKKDYNNSLPRIIGALNNHFTPQKNVIYERYIFITERQITKLTGQESEDVKWYRKYERKRKRPKLQMKILKT</sequence>
<reference evidence="1 2" key="1">
    <citation type="submission" date="2022-01" db="EMBL/GenBank/DDBJ databases">
        <title>A chromosomal length assembly of Cordylochernes scorpioides.</title>
        <authorList>
            <person name="Zeh D."/>
            <person name="Zeh J."/>
        </authorList>
    </citation>
    <scope>NUCLEOTIDE SEQUENCE [LARGE SCALE GENOMIC DNA]</scope>
    <source>
        <strain evidence="1">IN4F17</strain>
        <tissue evidence="1">Whole Body</tissue>
    </source>
</reference>
<dbReference type="EMBL" id="CP092864">
    <property type="protein sequence ID" value="UYV63733.1"/>
    <property type="molecule type" value="Genomic_DNA"/>
</dbReference>